<gene>
    <name evidence="3" type="ORF">MHEC_01700</name>
</gene>
<dbReference type="AlphaFoldDB" id="A0A7R7JDZ7"/>
<protein>
    <recommendedName>
        <fullName evidence="5">ISL3 family transposase</fullName>
    </recommendedName>
</protein>
<dbReference type="InterPro" id="IPR032877">
    <property type="entry name" value="Transposase_HTH"/>
</dbReference>
<evidence type="ECO:0008006" key="5">
    <source>
        <dbReference type="Google" id="ProtNLM"/>
    </source>
</evidence>
<reference evidence="3 4" key="1">
    <citation type="submission" date="2020-12" db="EMBL/GenBank/DDBJ databases">
        <title>Complete genome sequence of Mycobacterium heckeshornense JCM 15655T, closely related to a pathogenic non-tuberculous mycobacterial species Mycobacterium xenopi.</title>
        <authorList>
            <person name="Yoshida M."/>
            <person name="Fukano H."/>
            <person name="Asakura T."/>
            <person name="Suzuki M."/>
            <person name="Hoshino Y."/>
        </authorList>
    </citation>
    <scope>NUCLEOTIDE SEQUENCE [LARGE SCALE GENOMIC DNA]</scope>
    <source>
        <strain evidence="3 4">JCM 15655</strain>
    </source>
</reference>
<sequence>MVLCWHKRVWCCPHALCPKKTWTEQHPAIQPRACLTERARGWAFKQVGAHDGAVSRVASALGVGWATIMRIVTARGKPLIDDPARLDAPRAIGVDETAFLRATGQHPTKYATGIADLTPGQPARLLEVVDGRSGVVLASWLGERDDQWRAQIATASLDPFRGYASALKQQLPQAVRVLDPFHVTKLGLTALDQVRRRVQQDSHGHRGHRGDPLYGIRRILRRRADRLSERAWDRLRAGLLAGDPHGEITAAWTIAQDLMRCYQLRDANAAATVITAARDCPVPEIARLGRTLHIWRVEFLAYFAHTDVSNGPTESLNLKIKNTKRTARGFRNFDNYRLRLLLNHGRIQNNHQTSRIRTRRPSLVA</sequence>
<dbReference type="InterPro" id="IPR002560">
    <property type="entry name" value="Transposase_DDE"/>
</dbReference>
<dbReference type="PANTHER" id="PTHR33498:SF1">
    <property type="entry name" value="TRANSPOSASE FOR INSERTION SEQUENCE ELEMENT IS1557"/>
    <property type="match status" value="1"/>
</dbReference>
<organism evidence="3 4">
    <name type="scientific">Mycobacterium heckeshornense</name>
    <dbReference type="NCBI Taxonomy" id="110505"/>
    <lineage>
        <taxon>Bacteria</taxon>
        <taxon>Bacillati</taxon>
        <taxon>Actinomycetota</taxon>
        <taxon>Actinomycetes</taxon>
        <taxon>Mycobacteriales</taxon>
        <taxon>Mycobacteriaceae</taxon>
        <taxon>Mycobacterium</taxon>
    </lineage>
</organism>
<keyword evidence="4" id="KW-1185">Reference proteome</keyword>
<dbReference type="PANTHER" id="PTHR33498">
    <property type="entry name" value="TRANSPOSASE FOR INSERTION SEQUENCE ELEMENT IS1557"/>
    <property type="match status" value="1"/>
</dbReference>
<dbReference type="Proteomes" id="UP000595446">
    <property type="component" value="Chromosome"/>
</dbReference>
<evidence type="ECO:0000259" key="2">
    <source>
        <dbReference type="Pfam" id="PF13542"/>
    </source>
</evidence>
<dbReference type="InterPro" id="IPR047951">
    <property type="entry name" value="Transpos_ISL3"/>
</dbReference>
<feature type="domain" description="Transposase IS204/IS1001/IS1096/IS1165 helix-turn-helix" evidence="2">
    <location>
        <begin position="24"/>
        <end position="74"/>
    </location>
</feature>
<evidence type="ECO:0000313" key="3">
    <source>
        <dbReference type="EMBL" id="BCO33737.1"/>
    </source>
</evidence>
<dbReference type="NCBIfam" id="NF033550">
    <property type="entry name" value="transpos_ISL3"/>
    <property type="match status" value="1"/>
</dbReference>
<dbReference type="Pfam" id="PF13542">
    <property type="entry name" value="HTH_Tnp_ISL3"/>
    <property type="match status" value="1"/>
</dbReference>
<evidence type="ECO:0000259" key="1">
    <source>
        <dbReference type="Pfam" id="PF01610"/>
    </source>
</evidence>
<proteinExistence type="predicted"/>
<name>A0A7R7JDZ7_9MYCO</name>
<accession>A0A7R7JDZ7</accession>
<feature type="domain" description="Transposase IS204/IS1001/IS1096/IS1165 DDE" evidence="1">
    <location>
        <begin position="92"/>
        <end position="340"/>
    </location>
</feature>
<dbReference type="Pfam" id="PF01610">
    <property type="entry name" value="DDE_Tnp_ISL3"/>
    <property type="match status" value="1"/>
</dbReference>
<evidence type="ECO:0000313" key="4">
    <source>
        <dbReference type="Proteomes" id="UP000595446"/>
    </source>
</evidence>
<dbReference type="EMBL" id="AP024237">
    <property type="protein sequence ID" value="BCO33737.1"/>
    <property type="molecule type" value="Genomic_DNA"/>
</dbReference>